<dbReference type="Proteomes" id="UP001597337">
    <property type="component" value="Unassembled WGS sequence"/>
</dbReference>
<sequence>MEDEAMSIWPGGGRLSTEIVAVVDPREGSGATTLVVNLALSLVATGRSVLVIDLDPEAKATRLMGAGALGRGGTRRILLEASLDRSMMIETRVADLYLASASAELSNVENELAMMGDSQTRLYQALLKSQNFDYVLLDCPPSMDLLTRNALAAAHRVLIPFSCVPREFEALPDLLTTITRLRAGLPQPFYGSYLLINRLTQEVAAQELAAALRRDYGRMTLLTEIPADDILRDAEARGQPIFAHSPDSAIAWAYLSAGAEWLTLGEPGNQSDGTWLFEARQKRMSEYCARMRETIDTWSLDSLSDVEDALRQKDAQALESLYQGSKPVSHFVVRLPRLPRLSKKAIRRILVSSFGFFSILSVIFWLSDVGHRIDLAAGFVGSSNYWMAGSFFLWKADSEAYRALIYAARLFEENKEQLMLCSESMIDGADTARVCMIRLPQAHDE</sequence>
<name>A0ABW4YE51_9GAMM</name>
<dbReference type="Gene3D" id="3.40.50.300">
    <property type="entry name" value="P-loop containing nucleotide triphosphate hydrolases"/>
    <property type="match status" value="1"/>
</dbReference>
<accession>A0ABW4YE51</accession>
<organism evidence="3 4">
    <name type="scientific">Thiorhodococcus fuscus</name>
    <dbReference type="NCBI Taxonomy" id="527200"/>
    <lineage>
        <taxon>Bacteria</taxon>
        <taxon>Pseudomonadati</taxon>
        <taxon>Pseudomonadota</taxon>
        <taxon>Gammaproteobacteria</taxon>
        <taxon>Chromatiales</taxon>
        <taxon>Chromatiaceae</taxon>
        <taxon>Thiorhodococcus</taxon>
    </lineage>
</organism>
<feature type="domain" description="AAA" evidence="2">
    <location>
        <begin position="18"/>
        <end position="182"/>
    </location>
</feature>
<keyword evidence="1" id="KW-0812">Transmembrane</keyword>
<dbReference type="EMBL" id="JBHUHX010000061">
    <property type="protein sequence ID" value="MFD2113964.1"/>
    <property type="molecule type" value="Genomic_DNA"/>
</dbReference>
<keyword evidence="4" id="KW-1185">Reference proteome</keyword>
<dbReference type="RefSeq" id="WP_386028796.1">
    <property type="nucleotide sequence ID" value="NZ_JBHUHX010000061.1"/>
</dbReference>
<evidence type="ECO:0000313" key="3">
    <source>
        <dbReference type="EMBL" id="MFD2113964.1"/>
    </source>
</evidence>
<dbReference type="InterPro" id="IPR050678">
    <property type="entry name" value="DNA_Partitioning_ATPase"/>
</dbReference>
<evidence type="ECO:0000313" key="4">
    <source>
        <dbReference type="Proteomes" id="UP001597337"/>
    </source>
</evidence>
<reference evidence="4" key="1">
    <citation type="journal article" date="2019" name="Int. J. Syst. Evol. Microbiol.">
        <title>The Global Catalogue of Microorganisms (GCM) 10K type strain sequencing project: providing services to taxonomists for standard genome sequencing and annotation.</title>
        <authorList>
            <consortium name="The Broad Institute Genomics Platform"/>
            <consortium name="The Broad Institute Genome Sequencing Center for Infectious Disease"/>
            <person name="Wu L."/>
            <person name="Ma J."/>
        </authorList>
    </citation>
    <scope>NUCLEOTIDE SEQUENCE [LARGE SCALE GENOMIC DNA]</scope>
    <source>
        <strain evidence="4">KACC 12597</strain>
    </source>
</reference>
<dbReference type="CDD" id="cd02042">
    <property type="entry name" value="ParAB_family"/>
    <property type="match status" value="1"/>
</dbReference>
<dbReference type="PANTHER" id="PTHR13696">
    <property type="entry name" value="P-LOOP CONTAINING NUCLEOSIDE TRIPHOSPHATE HYDROLASE"/>
    <property type="match status" value="1"/>
</dbReference>
<dbReference type="PANTHER" id="PTHR13696:SF52">
    <property type="entry name" value="PARA FAMILY PROTEIN CT_582"/>
    <property type="match status" value="1"/>
</dbReference>
<protein>
    <submittedName>
        <fullName evidence="3">ParA family protein</fullName>
    </submittedName>
</protein>
<evidence type="ECO:0000259" key="2">
    <source>
        <dbReference type="Pfam" id="PF13614"/>
    </source>
</evidence>
<dbReference type="Pfam" id="PF13614">
    <property type="entry name" value="AAA_31"/>
    <property type="match status" value="1"/>
</dbReference>
<evidence type="ECO:0000256" key="1">
    <source>
        <dbReference type="SAM" id="Phobius"/>
    </source>
</evidence>
<dbReference type="InterPro" id="IPR027417">
    <property type="entry name" value="P-loop_NTPase"/>
</dbReference>
<keyword evidence="1" id="KW-0472">Membrane</keyword>
<proteinExistence type="predicted"/>
<dbReference type="SUPFAM" id="SSF52540">
    <property type="entry name" value="P-loop containing nucleoside triphosphate hydrolases"/>
    <property type="match status" value="1"/>
</dbReference>
<gene>
    <name evidence="3" type="ORF">ACFSJC_19115</name>
</gene>
<dbReference type="InterPro" id="IPR025669">
    <property type="entry name" value="AAA_dom"/>
</dbReference>
<comment type="caution">
    <text evidence="3">The sequence shown here is derived from an EMBL/GenBank/DDBJ whole genome shotgun (WGS) entry which is preliminary data.</text>
</comment>
<feature type="transmembrane region" description="Helical" evidence="1">
    <location>
        <begin position="349"/>
        <end position="367"/>
    </location>
</feature>
<keyword evidence="1" id="KW-1133">Transmembrane helix</keyword>